<feature type="compositionally biased region" description="Basic and acidic residues" evidence="1">
    <location>
        <begin position="33"/>
        <end position="48"/>
    </location>
</feature>
<evidence type="ECO:0000256" key="1">
    <source>
        <dbReference type="SAM" id="MobiDB-lite"/>
    </source>
</evidence>
<comment type="caution">
    <text evidence="2">The sequence shown here is derived from an EMBL/GenBank/DDBJ whole genome shotgun (WGS) entry which is preliminary data.</text>
</comment>
<gene>
    <name evidence="2" type="ORF">SDC9_122592</name>
</gene>
<protein>
    <submittedName>
        <fullName evidence="2">Uncharacterized protein</fullName>
    </submittedName>
</protein>
<dbReference type="AlphaFoldDB" id="A0A645CFC5"/>
<proteinExistence type="predicted"/>
<reference evidence="2" key="1">
    <citation type="submission" date="2019-08" db="EMBL/GenBank/DDBJ databases">
        <authorList>
            <person name="Kucharzyk K."/>
            <person name="Murdoch R.W."/>
            <person name="Higgins S."/>
            <person name="Loffler F."/>
        </authorList>
    </citation>
    <scope>NUCLEOTIDE SEQUENCE</scope>
</reference>
<dbReference type="EMBL" id="VSSQ01026733">
    <property type="protein sequence ID" value="MPM75598.1"/>
    <property type="molecule type" value="Genomic_DNA"/>
</dbReference>
<evidence type="ECO:0000313" key="2">
    <source>
        <dbReference type="EMBL" id="MPM75598.1"/>
    </source>
</evidence>
<feature type="compositionally biased region" description="Basic and acidic residues" evidence="1">
    <location>
        <begin position="64"/>
        <end position="75"/>
    </location>
</feature>
<feature type="region of interest" description="Disordered" evidence="1">
    <location>
        <begin position="31"/>
        <end position="75"/>
    </location>
</feature>
<sequence length="75" mass="9076">MLMIDRGAVGRYQSDRVEDVLHAKRCDKRRQFHLGDDEPVEVPREDRSTHRKRKRNANRQAFLHQHDPNDRHHIK</sequence>
<name>A0A645CFC5_9ZZZZ</name>
<organism evidence="2">
    <name type="scientific">bioreactor metagenome</name>
    <dbReference type="NCBI Taxonomy" id="1076179"/>
    <lineage>
        <taxon>unclassified sequences</taxon>
        <taxon>metagenomes</taxon>
        <taxon>ecological metagenomes</taxon>
    </lineage>
</organism>
<accession>A0A645CFC5</accession>